<evidence type="ECO:0000313" key="2">
    <source>
        <dbReference type="EMBL" id="GBG14363.1"/>
    </source>
</evidence>
<comment type="caution">
    <text evidence="2">The sequence shown here is derived from an EMBL/GenBank/DDBJ whole genome shotgun (WGS) entry which is preliminary data.</text>
</comment>
<dbReference type="RefSeq" id="WP_109015555.1">
    <property type="nucleotide sequence ID" value="NZ_BDOQ01000007.1"/>
</dbReference>
<organism evidence="2 3">
    <name type="scientific">Novimethylophilus kurashikiensis</name>
    <dbReference type="NCBI Taxonomy" id="1825523"/>
    <lineage>
        <taxon>Bacteria</taxon>
        <taxon>Pseudomonadati</taxon>
        <taxon>Pseudomonadota</taxon>
        <taxon>Betaproteobacteria</taxon>
        <taxon>Nitrosomonadales</taxon>
        <taxon>Methylophilaceae</taxon>
        <taxon>Novimethylophilus</taxon>
    </lineage>
</organism>
<protein>
    <submittedName>
        <fullName evidence="2">Uncharacterized protein</fullName>
    </submittedName>
</protein>
<keyword evidence="3" id="KW-1185">Reference proteome</keyword>
<gene>
    <name evidence="2" type="ORF">NMK_1962</name>
</gene>
<accession>A0A2R5FBT0</accession>
<name>A0A2R5FBT0_9PROT</name>
<proteinExistence type="predicted"/>
<dbReference type="Proteomes" id="UP000245081">
    <property type="component" value="Unassembled WGS sequence"/>
</dbReference>
<reference evidence="2 3" key="1">
    <citation type="journal article" date="2018" name="Environ. Microbiol.">
        <title>Isolation and genomic characterization of Novimethylophilus kurashikiensis gen. nov. sp. nov., a new lanthanide-dependent methylotrophic species of Methylophilaceae.</title>
        <authorList>
            <person name="Lv H."/>
            <person name="Sahin N."/>
            <person name="Tani A."/>
        </authorList>
    </citation>
    <scope>NUCLEOTIDE SEQUENCE [LARGE SCALE GENOMIC DNA]</scope>
    <source>
        <strain evidence="2 3">La2-4</strain>
    </source>
</reference>
<sequence>MALEQPMDASILEEKRRAEQRDADERRAAEQENRVKLRDSVVQLREAGEPYARAPASPNSPSFKIGDTPGFPYVPDGPATPGNGNMSPKAFEEFKQALIEAGKRPDAASRDVATQKAAHIVAKDFAAKHHLSGPEGVKAEVLHAARAQAAFAARQLGKEVGMDPVSSSVVGYSLERALEKEGFRVMANHAIDKVGNYMQSSSATAGATGIRAEMEGALSKSMNWMAEHGVSREALKTAVTEHSGKLMAIATLAQNPETFHRVAQLASKSEGALDLLHKAVGDKELRHAVGTLTLAAGEQISLASKGVGSVAILAGSAMKGDSSSEIGREAFRAAMSVAGGAAGAVAGAGFLSVAGGVVGAELGSRLADKILDKYDQMTGHDASQPTKSHVSHQELADSAKVIGDKVKSGAQHAVGDKVQSLEREFSMGRQQG</sequence>
<feature type="compositionally biased region" description="Basic and acidic residues" evidence="1">
    <location>
        <begin position="12"/>
        <end position="34"/>
    </location>
</feature>
<dbReference type="AlphaFoldDB" id="A0A2R5FBT0"/>
<feature type="region of interest" description="Disordered" evidence="1">
    <location>
        <begin position="1"/>
        <end position="34"/>
    </location>
</feature>
<dbReference type="EMBL" id="BDOQ01000007">
    <property type="protein sequence ID" value="GBG14363.1"/>
    <property type="molecule type" value="Genomic_DNA"/>
</dbReference>
<evidence type="ECO:0000313" key="3">
    <source>
        <dbReference type="Proteomes" id="UP000245081"/>
    </source>
</evidence>
<evidence type="ECO:0000256" key="1">
    <source>
        <dbReference type="SAM" id="MobiDB-lite"/>
    </source>
</evidence>